<dbReference type="PRINTS" id="PR00164">
    <property type="entry name" value="ABC2TRNSPORT"/>
</dbReference>
<evidence type="ECO:0000256" key="8">
    <source>
        <dbReference type="ARBA" id="ARBA00022989"/>
    </source>
</evidence>
<dbReference type="InterPro" id="IPR047817">
    <property type="entry name" value="ABC2_TM_bact-type"/>
</dbReference>
<feature type="transmembrane region" description="Helical" evidence="11">
    <location>
        <begin position="144"/>
        <end position="171"/>
    </location>
</feature>
<feature type="domain" description="ABC transmembrane type-2" evidence="12">
    <location>
        <begin position="28"/>
        <end position="253"/>
    </location>
</feature>
<evidence type="ECO:0000313" key="13">
    <source>
        <dbReference type="EMBL" id="SHO57588.1"/>
    </source>
</evidence>
<dbReference type="GO" id="GO:0015920">
    <property type="term" value="P:lipopolysaccharide transport"/>
    <property type="evidence" value="ECO:0007669"/>
    <property type="project" value="TreeGrafter"/>
</dbReference>
<keyword evidence="9" id="KW-0625">Polysaccharide transport</keyword>
<evidence type="ECO:0000259" key="12">
    <source>
        <dbReference type="PROSITE" id="PS51012"/>
    </source>
</evidence>
<keyword evidence="7" id="KW-0972">Capsule biogenesis/degradation</keyword>
<reference evidence="14" key="1">
    <citation type="submission" date="2016-12" db="EMBL/GenBank/DDBJ databases">
        <authorList>
            <person name="Rodrigo-Torres L."/>
            <person name="Arahal R.D."/>
            <person name="Lucena T."/>
        </authorList>
    </citation>
    <scope>NUCLEOTIDE SEQUENCE [LARGE SCALE GENOMIC DNA]</scope>
</reference>
<evidence type="ECO:0000256" key="1">
    <source>
        <dbReference type="ARBA" id="ARBA00004651"/>
    </source>
</evidence>
<dbReference type="GO" id="GO:0140359">
    <property type="term" value="F:ABC-type transporter activity"/>
    <property type="evidence" value="ECO:0007669"/>
    <property type="project" value="InterPro"/>
</dbReference>
<dbReference type="AlphaFoldDB" id="A0A1M7YY81"/>
<keyword evidence="14" id="KW-1185">Reference proteome</keyword>
<keyword evidence="4 11" id="KW-1003">Cell membrane</keyword>
<feature type="transmembrane region" description="Helical" evidence="11">
    <location>
        <begin position="107"/>
        <end position="132"/>
    </location>
</feature>
<accession>A0A1M7YY81</accession>
<dbReference type="PIRSF" id="PIRSF006648">
    <property type="entry name" value="DrrB"/>
    <property type="match status" value="1"/>
</dbReference>
<keyword evidence="3 11" id="KW-0813">Transport</keyword>
<dbReference type="Proteomes" id="UP000184600">
    <property type="component" value="Unassembled WGS sequence"/>
</dbReference>
<protein>
    <recommendedName>
        <fullName evidence="11">Transport permease protein</fullName>
    </recommendedName>
</protein>
<dbReference type="PANTHER" id="PTHR30413">
    <property type="entry name" value="INNER MEMBRANE TRANSPORT PERMEASE"/>
    <property type="match status" value="1"/>
</dbReference>
<feature type="transmembrane region" description="Helical" evidence="11">
    <location>
        <begin position="66"/>
        <end position="86"/>
    </location>
</feature>
<feature type="transmembrane region" description="Helical" evidence="11">
    <location>
        <begin position="178"/>
        <end position="198"/>
    </location>
</feature>
<keyword evidence="8 11" id="KW-1133">Transmembrane helix</keyword>
<evidence type="ECO:0000256" key="11">
    <source>
        <dbReference type="RuleBase" id="RU361157"/>
    </source>
</evidence>
<dbReference type="GO" id="GO:0015774">
    <property type="term" value="P:polysaccharide transport"/>
    <property type="evidence" value="ECO:0007669"/>
    <property type="project" value="UniProtKB-KW"/>
</dbReference>
<evidence type="ECO:0000256" key="9">
    <source>
        <dbReference type="ARBA" id="ARBA00023047"/>
    </source>
</evidence>
<keyword evidence="10 11" id="KW-0472">Membrane</keyword>
<keyword evidence="6 11" id="KW-0812">Transmembrane</keyword>
<comment type="similarity">
    <text evidence="2 11">Belongs to the ABC-2 integral membrane protein family.</text>
</comment>
<dbReference type="InterPro" id="IPR013525">
    <property type="entry name" value="ABC2_TM"/>
</dbReference>
<evidence type="ECO:0000256" key="10">
    <source>
        <dbReference type="ARBA" id="ARBA00023136"/>
    </source>
</evidence>
<proteinExistence type="inferred from homology"/>
<dbReference type="PANTHER" id="PTHR30413:SF10">
    <property type="entry name" value="CAPSULE POLYSACCHARIDE EXPORT INNER-MEMBRANE PROTEIN CTRC"/>
    <property type="match status" value="1"/>
</dbReference>
<dbReference type="RefSeq" id="WP_073584664.1">
    <property type="nucleotide sequence ID" value="NZ_AP024897.1"/>
</dbReference>
<sequence length="261" mass="29311">MLISAQYFSLFKSMVRREIQAKYQGTLLGFLWNLVTPLLMLAIYATVFLAVFKAKWHMADQAQADYGLMLFIGILTHGYMAEVLTASSNVIRNNTNLIKKVRFPVKMLPLVTIASAGVNYLLGLCMAFVYGLAQGYIHQFQGLIYLPLIIAVYVVTLTAISYLVAALGVFLRDISQMMPVLITVLLFTSTVFFSVHSAPDMLVKIIYLNPISPVADSIRDILYGYAPDFKHLFWLFVVSVLGCVFSYKLFCRLRPGFADVL</sequence>
<dbReference type="PROSITE" id="PS51012">
    <property type="entry name" value="ABC_TM2"/>
    <property type="match status" value="1"/>
</dbReference>
<comment type="subcellular location">
    <subcellularLocation>
        <location evidence="11">Cell inner membrane</location>
        <topology evidence="11">Multi-pass membrane protein</topology>
    </subcellularLocation>
    <subcellularLocation>
        <location evidence="1">Cell membrane</location>
        <topology evidence="1">Multi-pass membrane protein</topology>
    </subcellularLocation>
</comment>
<evidence type="ECO:0000256" key="4">
    <source>
        <dbReference type="ARBA" id="ARBA00022475"/>
    </source>
</evidence>
<evidence type="ECO:0000313" key="14">
    <source>
        <dbReference type="Proteomes" id="UP000184600"/>
    </source>
</evidence>
<feature type="transmembrane region" description="Helical" evidence="11">
    <location>
        <begin position="232"/>
        <end position="250"/>
    </location>
</feature>
<name>A0A1M7YY81_9VIBR</name>
<dbReference type="EMBL" id="FRFG01000043">
    <property type="protein sequence ID" value="SHO57588.1"/>
    <property type="molecule type" value="Genomic_DNA"/>
</dbReference>
<evidence type="ECO:0000256" key="3">
    <source>
        <dbReference type="ARBA" id="ARBA00022448"/>
    </source>
</evidence>
<evidence type="ECO:0000256" key="6">
    <source>
        <dbReference type="ARBA" id="ARBA00022692"/>
    </source>
</evidence>
<dbReference type="STRING" id="1117707.VQ7734_03358"/>
<evidence type="ECO:0000256" key="5">
    <source>
        <dbReference type="ARBA" id="ARBA00022597"/>
    </source>
</evidence>
<dbReference type="GO" id="GO:0043190">
    <property type="term" value="C:ATP-binding cassette (ABC) transporter complex"/>
    <property type="evidence" value="ECO:0007669"/>
    <property type="project" value="InterPro"/>
</dbReference>
<evidence type="ECO:0000256" key="7">
    <source>
        <dbReference type="ARBA" id="ARBA00022903"/>
    </source>
</evidence>
<organism evidence="13 14">
    <name type="scientific">Vibrio quintilis</name>
    <dbReference type="NCBI Taxonomy" id="1117707"/>
    <lineage>
        <taxon>Bacteria</taxon>
        <taxon>Pseudomonadati</taxon>
        <taxon>Pseudomonadota</taxon>
        <taxon>Gammaproteobacteria</taxon>
        <taxon>Vibrionales</taxon>
        <taxon>Vibrionaceae</taxon>
        <taxon>Vibrio</taxon>
    </lineage>
</organism>
<evidence type="ECO:0000256" key="2">
    <source>
        <dbReference type="ARBA" id="ARBA00007783"/>
    </source>
</evidence>
<dbReference type="Pfam" id="PF01061">
    <property type="entry name" value="ABC2_membrane"/>
    <property type="match status" value="1"/>
</dbReference>
<feature type="transmembrane region" description="Helical" evidence="11">
    <location>
        <begin position="26"/>
        <end position="54"/>
    </location>
</feature>
<gene>
    <name evidence="13" type="primary">tagG</name>
    <name evidence="13" type="ORF">VQ7734_03358</name>
</gene>
<keyword evidence="5" id="KW-0762">Sugar transport</keyword>
<dbReference type="InterPro" id="IPR000412">
    <property type="entry name" value="ABC_2_transport"/>
</dbReference>
<dbReference type="OrthoDB" id="9786910at2"/>